<dbReference type="Gene3D" id="3.40.50.300">
    <property type="entry name" value="P-loop containing nucleotide triphosphate hydrolases"/>
    <property type="match status" value="1"/>
</dbReference>
<dbReference type="PANTHER" id="PTHR42781:SF4">
    <property type="entry name" value="SPERMIDINE_PUTRESCINE IMPORT ATP-BINDING PROTEIN POTA"/>
    <property type="match status" value="1"/>
</dbReference>
<dbReference type="GO" id="GO:0016887">
    <property type="term" value="F:ATP hydrolysis activity"/>
    <property type="evidence" value="ECO:0007669"/>
    <property type="project" value="InterPro"/>
</dbReference>
<dbReference type="PANTHER" id="PTHR42781">
    <property type="entry name" value="SPERMIDINE/PUTRESCINE IMPORT ATP-BINDING PROTEIN POTA"/>
    <property type="match status" value="1"/>
</dbReference>
<evidence type="ECO:0000256" key="1">
    <source>
        <dbReference type="ARBA" id="ARBA00022448"/>
    </source>
</evidence>
<keyword evidence="3 5" id="KW-0067">ATP-binding</keyword>
<dbReference type="GO" id="GO:0015697">
    <property type="term" value="P:quaternary ammonium group transport"/>
    <property type="evidence" value="ECO:0007669"/>
    <property type="project" value="UniProtKB-ARBA"/>
</dbReference>
<dbReference type="SMART" id="SM00382">
    <property type="entry name" value="AAA"/>
    <property type="match status" value="1"/>
</dbReference>
<proteinExistence type="predicted"/>
<dbReference type="InterPro" id="IPR050093">
    <property type="entry name" value="ABC_SmlMolc_Importer"/>
</dbReference>
<dbReference type="SUPFAM" id="SSF52540">
    <property type="entry name" value="P-loop containing nucleoside triphosphate hydrolases"/>
    <property type="match status" value="1"/>
</dbReference>
<evidence type="ECO:0000313" key="6">
    <source>
        <dbReference type="Proteomes" id="UP000782312"/>
    </source>
</evidence>
<dbReference type="FunFam" id="3.40.50.300:FF:000425">
    <property type="entry name" value="Probable ABC transporter, ATP-binding subunit"/>
    <property type="match status" value="1"/>
</dbReference>
<keyword evidence="1" id="KW-0813">Transport</keyword>
<dbReference type="InterPro" id="IPR027417">
    <property type="entry name" value="P-loop_NTPase"/>
</dbReference>
<dbReference type="PROSITE" id="PS50893">
    <property type="entry name" value="ABC_TRANSPORTER_2"/>
    <property type="match status" value="1"/>
</dbReference>
<name>A0A932HWG2_UNCTE</name>
<reference evidence="5" key="1">
    <citation type="submission" date="2020-07" db="EMBL/GenBank/DDBJ databases">
        <title>Huge and variable diversity of episymbiotic CPR bacteria and DPANN archaea in groundwater ecosystems.</title>
        <authorList>
            <person name="He C.Y."/>
            <person name="Keren R."/>
            <person name="Whittaker M."/>
            <person name="Farag I.F."/>
            <person name="Doudna J."/>
            <person name="Cate J.H.D."/>
            <person name="Banfield J.F."/>
        </authorList>
    </citation>
    <scope>NUCLEOTIDE SEQUENCE</scope>
    <source>
        <strain evidence="5">NC_groundwater_763_Ag_S-0.2um_68_21</strain>
    </source>
</reference>
<dbReference type="GO" id="GO:0005524">
    <property type="term" value="F:ATP binding"/>
    <property type="evidence" value="ECO:0007669"/>
    <property type="project" value="UniProtKB-KW"/>
</dbReference>
<dbReference type="Proteomes" id="UP000782312">
    <property type="component" value="Unassembled WGS sequence"/>
</dbReference>
<gene>
    <name evidence="5" type="ORF">HYZ11_02725</name>
</gene>
<sequence>MLELRSVSKRFGGLAALQPATFEIPAGRTTALIGPSGCGKSTLLRLMIGLVRPDGGEIRFEGVPVHPGNVLEARRKMGYVIQSGGLFPHLTVRENIVFMAKYLGWPKERTAGRLEELVGLTKFPPAGLDRYPAQVSGGQRQRVSLMRALMLDPRILLLDEPFGALDPLIRSDLQNDLKEIFAELGKTVVIVTHDIGEAGFLADLIFLMREGAIVQAGTLEDLVLRPADPFVTQFINAQRSPLESLRPAGGAA</sequence>
<dbReference type="AlphaFoldDB" id="A0A932HWG2"/>
<accession>A0A932HWG2</accession>
<dbReference type="EMBL" id="JACPUR010000004">
    <property type="protein sequence ID" value="MBI3126502.1"/>
    <property type="molecule type" value="Genomic_DNA"/>
</dbReference>
<dbReference type="InterPro" id="IPR003593">
    <property type="entry name" value="AAA+_ATPase"/>
</dbReference>
<dbReference type="InterPro" id="IPR003439">
    <property type="entry name" value="ABC_transporter-like_ATP-bd"/>
</dbReference>
<evidence type="ECO:0000313" key="5">
    <source>
        <dbReference type="EMBL" id="MBI3126502.1"/>
    </source>
</evidence>
<organism evidence="5 6">
    <name type="scientific">Tectimicrobiota bacterium</name>
    <dbReference type="NCBI Taxonomy" id="2528274"/>
    <lineage>
        <taxon>Bacteria</taxon>
        <taxon>Pseudomonadati</taxon>
        <taxon>Nitrospinota/Tectimicrobiota group</taxon>
        <taxon>Candidatus Tectimicrobiota</taxon>
    </lineage>
</organism>
<protein>
    <submittedName>
        <fullName evidence="5">ABC transporter ATP-binding protein</fullName>
    </submittedName>
</protein>
<evidence type="ECO:0000256" key="2">
    <source>
        <dbReference type="ARBA" id="ARBA00022741"/>
    </source>
</evidence>
<evidence type="ECO:0000256" key="3">
    <source>
        <dbReference type="ARBA" id="ARBA00022840"/>
    </source>
</evidence>
<dbReference type="Pfam" id="PF00005">
    <property type="entry name" value="ABC_tran"/>
    <property type="match status" value="1"/>
</dbReference>
<comment type="caution">
    <text evidence="5">The sequence shown here is derived from an EMBL/GenBank/DDBJ whole genome shotgun (WGS) entry which is preliminary data.</text>
</comment>
<feature type="domain" description="ABC transporter" evidence="4">
    <location>
        <begin position="2"/>
        <end position="235"/>
    </location>
</feature>
<keyword evidence="2" id="KW-0547">Nucleotide-binding</keyword>
<evidence type="ECO:0000259" key="4">
    <source>
        <dbReference type="PROSITE" id="PS50893"/>
    </source>
</evidence>